<keyword evidence="11" id="KW-1185">Reference proteome</keyword>
<dbReference type="PANTHER" id="PTHR46714:SF6">
    <property type="entry name" value="TRANSCRIPTIONAL ACTIVATOR HAC1"/>
    <property type="match status" value="1"/>
</dbReference>
<evidence type="ECO:0000313" key="11">
    <source>
        <dbReference type="Proteomes" id="UP000799772"/>
    </source>
</evidence>
<feature type="region of interest" description="Disordered" evidence="8">
    <location>
        <begin position="46"/>
        <end position="111"/>
    </location>
</feature>
<dbReference type="SMART" id="SM00338">
    <property type="entry name" value="BRLZ"/>
    <property type="match status" value="1"/>
</dbReference>
<keyword evidence="6" id="KW-0834">Unfolded protein response</keyword>
<feature type="domain" description="BZIP" evidence="9">
    <location>
        <begin position="101"/>
        <end position="158"/>
    </location>
</feature>
<evidence type="ECO:0000256" key="4">
    <source>
        <dbReference type="ARBA" id="ARBA00023125"/>
    </source>
</evidence>
<evidence type="ECO:0000256" key="6">
    <source>
        <dbReference type="ARBA" id="ARBA00023230"/>
    </source>
</evidence>
<evidence type="ECO:0000256" key="2">
    <source>
        <dbReference type="ARBA" id="ARBA00007163"/>
    </source>
</evidence>
<dbReference type="Proteomes" id="UP000799772">
    <property type="component" value="Unassembled WGS sequence"/>
</dbReference>
<comment type="caution">
    <text evidence="10">The sequence shown here is derived from an EMBL/GenBank/DDBJ whole genome shotgun (WGS) entry which is preliminary data.</text>
</comment>
<keyword evidence="3" id="KW-0805">Transcription regulation</keyword>
<sequence length="279" mass="30266">METNMSLSPIESFLDASSSLENSTAAEMFATSIPSIKIEEPSTSTITPDLLHLPSSSSPAPENLKTESRAVKKRKSWGQVLPEPKTTLPPRKRAKTADEKEQRRIERVKRNRLAAHNSRERKREEMDKLQIVNDGLVAQLAAMQKQMAQLQEELKQFRAGKTPAISSFDFSTTSVPSTSPAMTAVTDANILTTPELGNLDSPMSHVDDFSGPPTPDPEQGLPEQSFLESTQQSAALFETSDFLNILADPGAPLHGSDGSGFGTEAGDFSQLLSLENVGV</sequence>
<accession>A0A9P4M8N0</accession>
<dbReference type="AlphaFoldDB" id="A0A9P4M8N0"/>
<gene>
    <name evidence="10" type="ORF">NA57DRAFT_57595</name>
</gene>
<keyword evidence="5" id="KW-0804">Transcription</keyword>
<dbReference type="PANTHER" id="PTHR46714">
    <property type="entry name" value="TRANSCRIPTIONAL ACTIVATOR HAC1"/>
    <property type="match status" value="1"/>
</dbReference>
<proteinExistence type="inferred from homology"/>
<evidence type="ECO:0000256" key="1">
    <source>
        <dbReference type="ARBA" id="ARBA00004123"/>
    </source>
</evidence>
<dbReference type="PROSITE" id="PS50217">
    <property type="entry name" value="BZIP"/>
    <property type="match status" value="1"/>
</dbReference>
<name>A0A9P4M8N0_9PEZI</name>
<dbReference type="GO" id="GO:0006986">
    <property type="term" value="P:response to unfolded protein"/>
    <property type="evidence" value="ECO:0007669"/>
    <property type="project" value="UniProtKB-KW"/>
</dbReference>
<dbReference type="InterPro" id="IPR044280">
    <property type="entry name" value="Hac1/HY5"/>
</dbReference>
<dbReference type="PROSITE" id="PS00036">
    <property type="entry name" value="BZIP_BASIC"/>
    <property type="match status" value="1"/>
</dbReference>
<dbReference type="GO" id="GO:0005634">
    <property type="term" value="C:nucleus"/>
    <property type="evidence" value="ECO:0007669"/>
    <property type="project" value="UniProtKB-SubCell"/>
</dbReference>
<dbReference type="InterPro" id="IPR004827">
    <property type="entry name" value="bZIP"/>
</dbReference>
<evidence type="ECO:0000259" key="9">
    <source>
        <dbReference type="PROSITE" id="PS50217"/>
    </source>
</evidence>
<comment type="subcellular location">
    <subcellularLocation>
        <location evidence="1">Nucleus</location>
    </subcellularLocation>
</comment>
<dbReference type="Gene3D" id="1.20.5.170">
    <property type="match status" value="1"/>
</dbReference>
<dbReference type="GO" id="GO:0003677">
    <property type="term" value="F:DNA binding"/>
    <property type="evidence" value="ECO:0007669"/>
    <property type="project" value="UniProtKB-KW"/>
</dbReference>
<evidence type="ECO:0000313" key="10">
    <source>
        <dbReference type="EMBL" id="KAF2096984.1"/>
    </source>
</evidence>
<feature type="compositionally biased region" description="Low complexity" evidence="8">
    <location>
        <begin position="48"/>
        <end position="61"/>
    </location>
</feature>
<dbReference type="Pfam" id="PF00170">
    <property type="entry name" value="bZIP_1"/>
    <property type="match status" value="1"/>
</dbReference>
<evidence type="ECO:0000256" key="8">
    <source>
        <dbReference type="SAM" id="MobiDB-lite"/>
    </source>
</evidence>
<dbReference type="SUPFAM" id="SSF57959">
    <property type="entry name" value="Leucine zipper domain"/>
    <property type="match status" value="1"/>
</dbReference>
<dbReference type="InterPro" id="IPR046347">
    <property type="entry name" value="bZIP_sf"/>
</dbReference>
<reference evidence="10" key="1">
    <citation type="journal article" date="2020" name="Stud. Mycol.">
        <title>101 Dothideomycetes genomes: a test case for predicting lifestyles and emergence of pathogens.</title>
        <authorList>
            <person name="Haridas S."/>
            <person name="Albert R."/>
            <person name="Binder M."/>
            <person name="Bloem J."/>
            <person name="Labutti K."/>
            <person name="Salamov A."/>
            <person name="Andreopoulos B."/>
            <person name="Baker S."/>
            <person name="Barry K."/>
            <person name="Bills G."/>
            <person name="Bluhm B."/>
            <person name="Cannon C."/>
            <person name="Castanera R."/>
            <person name="Culley D."/>
            <person name="Daum C."/>
            <person name="Ezra D."/>
            <person name="Gonzalez J."/>
            <person name="Henrissat B."/>
            <person name="Kuo A."/>
            <person name="Liang C."/>
            <person name="Lipzen A."/>
            <person name="Lutzoni F."/>
            <person name="Magnuson J."/>
            <person name="Mondo S."/>
            <person name="Nolan M."/>
            <person name="Ohm R."/>
            <person name="Pangilinan J."/>
            <person name="Park H.-J."/>
            <person name="Ramirez L."/>
            <person name="Alfaro M."/>
            <person name="Sun H."/>
            <person name="Tritt A."/>
            <person name="Yoshinaga Y."/>
            <person name="Zwiers L.-H."/>
            <person name="Turgeon B."/>
            <person name="Goodwin S."/>
            <person name="Spatafora J."/>
            <person name="Crous P."/>
            <person name="Grigoriev I."/>
        </authorList>
    </citation>
    <scope>NUCLEOTIDE SEQUENCE</scope>
    <source>
        <strain evidence="10">CBS 133067</strain>
    </source>
</reference>
<dbReference type="GO" id="GO:0000981">
    <property type="term" value="F:DNA-binding transcription factor activity, RNA polymerase II-specific"/>
    <property type="evidence" value="ECO:0007669"/>
    <property type="project" value="InterPro"/>
</dbReference>
<organism evidence="10 11">
    <name type="scientific">Rhizodiscina lignyota</name>
    <dbReference type="NCBI Taxonomy" id="1504668"/>
    <lineage>
        <taxon>Eukaryota</taxon>
        <taxon>Fungi</taxon>
        <taxon>Dikarya</taxon>
        <taxon>Ascomycota</taxon>
        <taxon>Pezizomycotina</taxon>
        <taxon>Dothideomycetes</taxon>
        <taxon>Pleosporomycetidae</taxon>
        <taxon>Aulographales</taxon>
        <taxon>Rhizodiscinaceae</taxon>
        <taxon>Rhizodiscina</taxon>
    </lineage>
</organism>
<dbReference type="GO" id="GO:0045944">
    <property type="term" value="P:positive regulation of transcription by RNA polymerase II"/>
    <property type="evidence" value="ECO:0007669"/>
    <property type="project" value="InterPro"/>
</dbReference>
<comment type="similarity">
    <text evidence="2">Belongs to the bZIP family.</text>
</comment>
<keyword evidence="4" id="KW-0238">DNA-binding</keyword>
<feature type="region of interest" description="Disordered" evidence="8">
    <location>
        <begin position="198"/>
        <end position="226"/>
    </location>
</feature>
<dbReference type="OrthoDB" id="674948at2759"/>
<evidence type="ECO:0000256" key="7">
    <source>
        <dbReference type="ARBA" id="ARBA00023242"/>
    </source>
</evidence>
<evidence type="ECO:0000256" key="5">
    <source>
        <dbReference type="ARBA" id="ARBA00023163"/>
    </source>
</evidence>
<evidence type="ECO:0000256" key="3">
    <source>
        <dbReference type="ARBA" id="ARBA00023015"/>
    </source>
</evidence>
<feature type="compositionally biased region" description="Basic and acidic residues" evidence="8">
    <location>
        <begin position="95"/>
        <end position="105"/>
    </location>
</feature>
<protein>
    <recommendedName>
        <fullName evidence="9">BZIP domain-containing protein</fullName>
    </recommendedName>
</protein>
<keyword evidence="7" id="KW-0539">Nucleus</keyword>
<dbReference type="EMBL" id="ML978128">
    <property type="protein sequence ID" value="KAF2096984.1"/>
    <property type="molecule type" value="Genomic_DNA"/>
</dbReference>